<dbReference type="Proteomes" id="UP000233556">
    <property type="component" value="Unassembled WGS sequence"/>
</dbReference>
<keyword evidence="2" id="KW-1185">Reference proteome</keyword>
<proteinExistence type="predicted"/>
<sequence>MYKHVKDKKVIWSTLNSFTKGESCLTNPMTFYDEMTGLVDERTPVVVYLDFSEVFDMVSHSILIIKLAKYAPDKCTCMAELPGSKGDHQHKRMECTFSRFAGVTADMPKDRTAICRDLNRLEKWDDGYFTKCCTQNGKTPSTQAGIDWLQSFPIRGPGRHRSKHR</sequence>
<evidence type="ECO:0008006" key="3">
    <source>
        <dbReference type="Google" id="ProtNLM"/>
    </source>
</evidence>
<dbReference type="EMBL" id="KZ509279">
    <property type="protein sequence ID" value="PKU34261.1"/>
    <property type="molecule type" value="Genomic_DNA"/>
</dbReference>
<reference evidence="2" key="2">
    <citation type="submission" date="2017-12" db="EMBL/GenBank/DDBJ databases">
        <title>Genome sequence of the Bar-tailed Godwit (Limosa lapponica baueri).</title>
        <authorList>
            <person name="Lima N.C.B."/>
            <person name="Parody-Merino A.M."/>
            <person name="Battley P.F."/>
            <person name="Fidler A.E."/>
            <person name="Prosdocimi F."/>
        </authorList>
    </citation>
    <scope>NUCLEOTIDE SEQUENCE [LARGE SCALE GENOMIC DNA]</scope>
</reference>
<name>A0A2I0TKC6_LIMLA</name>
<protein>
    <recommendedName>
        <fullName evidence="3">Rna-directed dna polymerase from mobile element jockey-like</fullName>
    </recommendedName>
</protein>
<evidence type="ECO:0000313" key="1">
    <source>
        <dbReference type="EMBL" id="PKU34261.1"/>
    </source>
</evidence>
<dbReference type="OrthoDB" id="10063195at2759"/>
<gene>
    <name evidence="1" type="ORF">llap_15435</name>
</gene>
<organism evidence="1 2">
    <name type="scientific">Limosa lapponica baueri</name>
    <dbReference type="NCBI Taxonomy" id="1758121"/>
    <lineage>
        <taxon>Eukaryota</taxon>
        <taxon>Metazoa</taxon>
        <taxon>Chordata</taxon>
        <taxon>Craniata</taxon>
        <taxon>Vertebrata</taxon>
        <taxon>Euteleostomi</taxon>
        <taxon>Archelosauria</taxon>
        <taxon>Archosauria</taxon>
        <taxon>Dinosauria</taxon>
        <taxon>Saurischia</taxon>
        <taxon>Theropoda</taxon>
        <taxon>Coelurosauria</taxon>
        <taxon>Aves</taxon>
        <taxon>Neognathae</taxon>
        <taxon>Neoaves</taxon>
        <taxon>Charadriiformes</taxon>
        <taxon>Scolopacidae</taxon>
        <taxon>Limosa</taxon>
    </lineage>
</organism>
<dbReference type="AlphaFoldDB" id="A0A2I0TKC6"/>
<accession>A0A2I0TKC6</accession>
<evidence type="ECO:0000313" key="2">
    <source>
        <dbReference type="Proteomes" id="UP000233556"/>
    </source>
</evidence>
<reference evidence="2" key="1">
    <citation type="submission" date="2017-11" db="EMBL/GenBank/DDBJ databases">
        <authorList>
            <person name="Lima N.C."/>
            <person name="Parody-Merino A.M."/>
            <person name="Battley P.F."/>
            <person name="Fidler A.E."/>
            <person name="Prosdocimi F."/>
        </authorList>
    </citation>
    <scope>NUCLEOTIDE SEQUENCE [LARGE SCALE GENOMIC DNA]</scope>
</reference>